<dbReference type="RefSeq" id="WP_016385297.1">
    <property type="nucleotide sequence ID" value="NZ_CP133786.1"/>
</dbReference>
<proteinExistence type="predicted"/>
<comment type="caution">
    <text evidence="1">The sequence shown here is derived from an EMBL/GenBank/DDBJ whole genome shotgun (WGS) entry which is preliminary data.</text>
</comment>
<evidence type="ECO:0000313" key="2">
    <source>
        <dbReference type="Proteomes" id="UP001268544"/>
    </source>
</evidence>
<sequence>MKDFYFVDRSWHLLGTATAGGGGKIHIVDDTDDQLISAGARTYSGTILFTPELSSKVQTMAARGNYILYMDERNKAVFMTIMESSHDPLAGEETFTAEDAGIDLINETVGPYKAQQAMGIADYISLFTNDSGFEIGLNEIPNLKRTLEWTGESDTTLNRILSVATQFDNAELDFSFDVSGTTVVRRLINIHKRIGADRNITLYVDKDINKIVTSGSIYDLYTAVTPTGGTPESKDGETTDQQPITLEGYQWTDPDGRYVLTKEGVLLDPVANQTWSRLLAKGGSPSVNAAYINRVVTYTATSQATLLQSALSDLKAHNHEAVNYETDIAVLPQNINIGDTIHLADEDEHLYLSARLLELKSSYSMDTHTATLGDYLIEHEQVAAQYRQLAEQIKNLPKTVQYYPWIRYADDDKGTNMSAFPTDKKYMAFRYSNKSSVPSDNPADYAGKWALIKGADGADGVPGAKGADGRTSYFHTAWANDVSGQSGFTVSGGDGKKYIGTYSDFTQADSTNPADYNWALFKGEDGDVGPKGDQGLPGAKGADGRTAYTHFAYANSQDGKTDFSTTDSNRKYIGFYSDFTSGDSTNPSDYNWSLIKGADGANGKDGVPGKAGADGKTSYFHIAYADSSDGKTNFSLDTPGSRKYIGSYTDFTQADSTNPELYSWQLVQGPKGEDGADGVPGPKGADGKTSYFHTAYANSIDGKQGFSTTDGNGKSYFGQYVDQNQADSTDPTKYSWALFKGTDGRDGKDGSDNVPVITVGAAYPSGPKKGDMHWLTDSSGVVTGYYTYDGTKWNPYKIDAKILSAETFNGMTFNGVTFTGSKFISSFKGVKPDGVADYTVHGTTTMADGKIVTDTYSDTDNSQVTHTELSQFGLLSQIYNKGTLMDSAQLSLGMLTLSGNYQTASNKPLEWITSSLDALRVLQLTNNNLLVWHGAFYPQSGDTATISTPLSKTLSGWLIAWSYYQNGSPTYNNYAFTLLPKAALIYNTTGANYLRVTFTMKDVGTIFKVLWYDDTHIVGTAENNTGSLSKAVMTEVYAV</sequence>
<gene>
    <name evidence="1" type="ORF">RF672_08530</name>
</gene>
<reference evidence="2" key="1">
    <citation type="submission" date="2023-07" db="EMBL/GenBank/DDBJ databases">
        <title>Lacticaseibacillus paracasei KCKM 0992.</title>
        <authorList>
            <person name="Kim T.W."/>
        </authorList>
    </citation>
    <scope>NUCLEOTIDE SEQUENCE [LARGE SCALE GENOMIC DNA]</scope>
    <source>
        <strain evidence="2">KCKM 0992</strain>
    </source>
</reference>
<name>A0ABD5CXN0_LACPA</name>
<organism evidence="1 2">
    <name type="scientific">Lacticaseibacillus paracasei</name>
    <name type="common">Lactobacillus paracasei</name>
    <dbReference type="NCBI Taxonomy" id="1597"/>
    <lineage>
        <taxon>Bacteria</taxon>
        <taxon>Bacillati</taxon>
        <taxon>Bacillota</taxon>
        <taxon>Bacilli</taxon>
        <taxon>Lactobacillales</taxon>
        <taxon>Lactobacillaceae</taxon>
        <taxon>Lacticaseibacillus</taxon>
    </lineage>
</organism>
<accession>A0ABD5CXN0</accession>
<dbReference type="EMBL" id="JAVKVH010000001">
    <property type="protein sequence ID" value="MDR7624665.1"/>
    <property type="molecule type" value="Genomic_DNA"/>
</dbReference>
<dbReference type="Proteomes" id="UP001268544">
    <property type="component" value="Unassembled WGS sequence"/>
</dbReference>
<dbReference type="PANTHER" id="PTHR24637">
    <property type="entry name" value="COLLAGEN"/>
    <property type="match status" value="1"/>
</dbReference>
<dbReference type="AlphaFoldDB" id="A0ABD5CXN0"/>
<protein>
    <submittedName>
        <fullName evidence="1">Phage tail protein</fullName>
    </submittedName>
</protein>
<evidence type="ECO:0000313" key="1">
    <source>
        <dbReference type="EMBL" id="MDR7624665.1"/>
    </source>
</evidence>